<dbReference type="Gene3D" id="2.60.40.420">
    <property type="entry name" value="Cupredoxins - blue copper proteins"/>
    <property type="match status" value="3"/>
</dbReference>
<protein>
    <submittedName>
        <fullName evidence="8">Copper resistance system multicopper oxidase</fullName>
    </submittedName>
</protein>
<evidence type="ECO:0000313" key="9">
    <source>
        <dbReference type="Proteomes" id="UP000515955"/>
    </source>
</evidence>
<feature type="domain" description="Plastocyanin-like" evidence="5">
    <location>
        <begin position="242"/>
        <end position="333"/>
    </location>
</feature>
<dbReference type="CDD" id="cd13874">
    <property type="entry name" value="CuRO_2_CopA"/>
    <property type="match status" value="1"/>
</dbReference>
<accession>A0A7G9SCQ1</accession>
<feature type="region of interest" description="Disordered" evidence="4">
    <location>
        <begin position="522"/>
        <end position="550"/>
    </location>
</feature>
<dbReference type="InterPro" id="IPR045087">
    <property type="entry name" value="Cu-oxidase_fam"/>
</dbReference>
<dbReference type="RefSeq" id="WP_187542613.1">
    <property type="nucleotide sequence ID" value="NZ_CP060717.1"/>
</dbReference>
<feature type="domain" description="Plastocyanin-like" evidence="7">
    <location>
        <begin position="57"/>
        <end position="166"/>
    </location>
</feature>
<evidence type="ECO:0000259" key="7">
    <source>
        <dbReference type="Pfam" id="PF07732"/>
    </source>
</evidence>
<dbReference type="PANTHER" id="PTHR11709:SF394">
    <property type="entry name" value="FI03373P-RELATED"/>
    <property type="match status" value="1"/>
</dbReference>
<keyword evidence="1" id="KW-0479">Metal-binding</keyword>
<dbReference type="GO" id="GO:0005507">
    <property type="term" value="F:copper ion binding"/>
    <property type="evidence" value="ECO:0007669"/>
    <property type="project" value="InterPro"/>
</dbReference>
<keyword evidence="9" id="KW-1185">Reference proteome</keyword>
<keyword evidence="2" id="KW-0560">Oxidoreductase</keyword>
<dbReference type="Proteomes" id="UP000515955">
    <property type="component" value="Chromosome"/>
</dbReference>
<dbReference type="Pfam" id="PF00394">
    <property type="entry name" value="Cu-oxidase"/>
    <property type="match status" value="1"/>
</dbReference>
<dbReference type="PROSITE" id="PS00079">
    <property type="entry name" value="MULTICOPPER_OXIDASE1"/>
    <property type="match status" value="1"/>
</dbReference>
<proteinExistence type="predicted"/>
<name>A0A7G9SCQ1_9SPHN</name>
<dbReference type="Pfam" id="PF07732">
    <property type="entry name" value="Cu-oxidase_3"/>
    <property type="match status" value="1"/>
</dbReference>
<dbReference type="PANTHER" id="PTHR11709">
    <property type="entry name" value="MULTI-COPPER OXIDASE"/>
    <property type="match status" value="1"/>
</dbReference>
<dbReference type="InterPro" id="IPR006311">
    <property type="entry name" value="TAT_signal"/>
</dbReference>
<evidence type="ECO:0000256" key="4">
    <source>
        <dbReference type="SAM" id="MobiDB-lite"/>
    </source>
</evidence>
<evidence type="ECO:0000259" key="6">
    <source>
        <dbReference type="Pfam" id="PF07731"/>
    </source>
</evidence>
<dbReference type="KEGG" id="srhi:H9L12_03365"/>
<dbReference type="CDD" id="cd13896">
    <property type="entry name" value="CuRO_3_CopA"/>
    <property type="match status" value="1"/>
</dbReference>
<evidence type="ECO:0000256" key="3">
    <source>
        <dbReference type="ARBA" id="ARBA00023008"/>
    </source>
</evidence>
<dbReference type="GO" id="GO:0042597">
    <property type="term" value="C:periplasmic space"/>
    <property type="evidence" value="ECO:0007669"/>
    <property type="project" value="InterPro"/>
</dbReference>
<dbReference type="InterPro" id="IPR011706">
    <property type="entry name" value="Cu-oxidase_C"/>
</dbReference>
<evidence type="ECO:0000259" key="5">
    <source>
        <dbReference type="Pfam" id="PF00394"/>
    </source>
</evidence>
<organism evidence="8 9">
    <name type="scientific">Sphingomonas rhizophila</name>
    <dbReference type="NCBI Taxonomy" id="2071607"/>
    <lineage>
        <taxon>Bacteria</taxon>
        <taxon>Pseudomonadati</taxon>
        <taxon>Pseudomonadota</taxon>
        <taxon>Alphaproteobacteria</taxon>
        <taxon>Sphingomonadales</taxon>
        <taxon>Sphingomonadaceae</taxon>
        <taxon>Sphingomonas</taxon>
    </lineage>
</organism>
<dbReference type="InterPro" id="IPR011707">
    <property type="entry name" value="Cu-oxidase-like_N"/>
</dbReference>
<dbReference type="InterPro" id="IPR006376">
    <property type="entry name" value="Cu-R_CopA"/>
</dbReference>
<sequence>MIDNVALERRAFLRAAALTGAGFGVAGAMPAWAQPVSGGLVRPLPTVSGNDIALTIGKVAVRVDGKVSRAVGINGTVPGPLVRLKEGQKVRLRVQSTLDEESSIHWHGLLVPFAMDGVPGISFPGIMPRSTFDYEFEVNQSGTYWYHSHSAYQEEDGVYGPIVIDPAGPDPVAFDREHVLVLSDHSPMAGATIYKKLKQMGGGYFNMQRLTLSGQLAGRDLPASERREWAKMRMDPADIADVTGSTYNFTVNGFGPFDNWTGLFRPGERVRLRIINAAAQSNFNVRIPDLPMTVVQADGQNVRPVTVDELQIGVAETYDVVVTPGDRAYSFVSESIDRSGLGRATLAPREGMSAPVPPLRPRPVLTMKDMGMDMSGMNHGGMAGMAGMDMPNAPNPAAVRGVDPSAEQNASRNLWKLTGWKEPTDHGTIKSAAVAASAAMAGMDHAAMGHGTAAATPAPTGSMAGMDHSAMTQGAAGSGSMAGMDHSAMTGAAPTGGTAAAPMGHGASGGSMSHSMRDFSNAPQVDKNPGVQTISPNPVDRTGEPGAGLEGLDHRVLTYRDLVSLNRNPDVRAPTRSLDIHLTGNMERYMWSFDGVKMSEPAEPIPFRLNERVRVTLINDTMMPHPIHLHGHFFELVTGHGAYGPRKHTVNVAPGGKVSFDVTADAQGDWAFHCHNLYHMTAGMMRVVTVRPDQGGNQ</sequence>
<reference evidence="8 9" key="1">
    <citation type="submission" date="2020-08" db="EMBL/GenBank/DDBJ databases">
        <title>Genome sequence of Sphingomonas rhizophila KACC 19189T.</title>
        <authorList>
            <person name="Hyun D.-W."/>
            <person name="Bae J.-W."/>
        </authorList>
    </citation>
    <scope>NUCLEOTIDE SEQUENCE [LARGE SCALE GENOMIC DNA]</scope>
    <source>
        <strain evidence="8 9">KACC 19189</strain>
    </source>
</reference>
<dbReference type="GO" id="GO:0016491">
    <property type="term" value="F:oxidoreductase activity"/>
    <property type="evidence" value="ECO:0007669"/>
    <property type="project" value="UniProtKB-KW"/>
</dbReference>
<dbReference type="EMBL" id="CP060717">
    <property type="protein sequence ID" value="QNN65626.1"/>
    <property type="molecule type" value="Genomic_DNA"/>
</dbReference>
<dbReference type="InterPro" id="IPR008972">
    <property type="entry name" value="Cupredoxin"/>
</dbReference>
<dbReference type="InterPro" id="IPR034282">
    <property type="entry name" value="CuRO_2_CopA"/>
</dbReference>
<gene>
    <name evidence="8" type="ORF">H9L12_03365</name>
</gene>
<keyword evidence="3" id="KW-0186">Copper</keyword>
<evidence type="ECO:0000256" key="1">
    <source>
        <dbReference type="ARBA" id="ARBA00022723"/>
    </source>
</evidence>
<dbReference type="InterPro" id="IPR002355">
    <property type="entry name" value="Cu_oxidase_Cu_BS"/>
</dbReference>
<evidence type="ECO:0000256" key="2">
    <source>
        <dbReference type="ARBA" id="ARBA00023002"/>
    </source>
</evidence>
<evidence type="ECO:0000313" key="8">
    <source>
        <dbReference type="EMBL" id="QNN65626.1"/>
    </source>
</evidence>
<dbReference type="NCBIfam" id="TIGR01480">
    <property type="entry name" value="copper_res_A"/>
    <property type="match status" value="1"/>
</dbReference>
<dbReference type="SUPFAM" id="SSF49503">
    <property type="entry name" value="Cupredoxins"/>
    <property type="match status" value="3"/>
</dbReference>
<feature type="domain" description="Plastocyanin-like" evidence="6">
    <location>
        <begin position="574"/>
        <end position="693"/>
    </location>
</feature>
<dbReference type="PROSITE" id="PS51318">
    <property type="entry name" value="TAT"/>
    <property type="match status" value="1"/>
</dbReference>
<dbReference type="AlphaFoldDB" id="A0A7G9SCQ1"/>
<dbReference type="Pfam" id="PF07731">
    <property type="entry name" value="Cu-oxidase_2"/>
    <property type="match status" value="1"/>
</dbReference>
<dbReference type="PROSITE" id="PS00080">
    <property type="entry name" value="MULTICOPPER_OXIDASE2"/>
    <property type="match status" value="1"/>
</dbReference>
<dbReference type="InterPro" id="IPR033138">
    <property type="entry name" value="Cu_oxidase_CS"/>
</dbReference>
<dbReference type="InterPro" id="IPR001117">
    <property type="entry name" value="Cu-oxidase_2nd"/>
</dbReference>
<dbReference type="InterPro" id="IPR034279">
    <property type="entry name" value="CuRO_3_CopA"/>
</dbReference>